<evidence type="ECO:0000313" key="4">
    <source>
        <dbReference type="Proteomes" id="UP000004995"/>
    </source>
</evidence>
<evidence type="ECO:0000313" key="3">
    <source>
        <dbReference type="EnsemblPlants" id="KQL15677"/>
    </source>
</evidence>
<organism evidence="3 4">
    <name type="scientific">Setaria italica</name>
    <name type="common">Foxtail millet</name>
    <name type="synonym">Panicum italicum</name>
    <dbReference type="NCBI Taxonomy" id="4555"/>
    <lineage>
        <taxon>Eukaryota</taxon>
        <taxon>Viridiplantae</taxon>
        <taxon>Streptophyta</taxon>
        <taxon>Embryophyta</taxon>
        <taxon>Tracheophyta</taxon>
        <taxon>Spermatophyta</taxon>
        <taxon>Magnoliopsida</taxon>
        <taxon>Liliopsida</taxon>
        <taxon>Poales</taxon>
        <taxon>Poaceae</taxon>
        <taxon>PACMAD clade</taxon>
        <taxon>Panicoideae</taxon>
        <taxon>Panicodae</taxon>
        <taxon>Paniceae</taxon>
        <taxon>Cenchrinae</taxon>
        <taxon>Setaria</taxon>
    </lineage>
</organism>
<dbReference type="HOGENOM" id="CLU_687740_0_0_1"/>
<reference evidence="3" key="2">
    <citation type="submission" date="2018-08" db="UniProtKB">
        <authorList>
            <consortium name="EnsemblPlants"/>
        </authorList>
    </citation>
    <scope>IDENTIFICATION</scope>
    <source>
        <strain evidence="3">Yugu1</strain>
    </source>
</reference>
<dbReference type="AlphaFoldDB" id="K3ZEP8"/>
<dbReference type="EMBL" id="AGNK02001758">
    <property type="status" value="NOT_ANNOTATED_CDS"/>
    <property type="molecule type" value="Genomic_DNA"/>
</dbReference>
<sequence>MVRPPRRLRNLNLEEEEDAEPIENGQDNLAENDNGHDNLVENKNDDDLQDPPDIDGLLAHLPYHHPQTPIKIIWPNGEVRQLLGGIRVSNIEDLDGGKVIVGTNENGVPNKRSTSILGQHLGQIAEKPSLAPLHIQRWDNALFNTHKQQIIKDVEEGWLELWEVAHKKKNGRYTTHKVDAIIELEKMQQNNNGNLSTQDFNSVFNEIVAKELKACGCYDNKYYSEVRVSQGLTFVTQFEKERRYEEKVNEIENKMQHIGGFMKHWLGFMLKKFPEEDFIKEMVADLHDDESRYPVYLLSLRNKGRIVSYVKLVTTVAKRDIGGSVLRKEYVGVYVEGLENVNSRNKGDELIPRPIFDIRTLIDAIGYIVAGPRSHDAVWRPTACGEGQAKGSCRWTKSGEG</sequence>
<feature type="compositionally biased region" description="Basic and acidic residues" evidence="1">
    <location>
        <begin position="33"/>
        <end position="46"/>
    </location>
</feature>
<dbReference type="Gramene" id="KQL15677">
    <property type="protein sequence ID" value="KQL15677"/>
    <property type="gene ID" value="SETIT_025044mg"/>
</dbReference>
<dbReference type="InParanoid" id="K3ZEP8"/>
<name>K3ZEP8_SETIT</name>
<dbReference type="Pfam" id="PF03017">
    <property type="entry name" value="Transposase_23"/>
    <property type="match status" value="1"/>
</dbReference>
<accession>K3ZEP8</accession>
<evidence type="ECO:0000256" key="1">
    <source>
        <dbReference type="SAM" id="MobiDB-lite"/>
    </source>
</evidence>
<keyword evidence="4" id="KW-1185">Reference proteome</keyword>
<evidence type="ECO:0000259" key="2">
    <source>
        <dbReference type="Pfam" id="PF03017"/>
    </source>
</evidence>
<dbReference type="Proteomes" id="UP000004995">
    <property type="component" value="Unassembled WGS sequence"/>
</dbReference>
<feature type="domain" description="Transposase Tnp1/En/Spm-like" evidence="2">
    <location>
        <begin position="295"/>
        <end position="365"/>
    </location>
</feature>
<dbReference type="InterPro" id="IPR004264">
    <property type="entry name" value="Transposase_23"/>
</dbReference>
<protein>
    <recommendedName>
        <fullName evidence="2">Transposase Tnp1/En/Spm-like domain-containing protein</fullName>
    </recommendedName>
</protein>
<reference evidence="4" key="1">
    <citation type="journal article" date="2012" name="Nat. Biotechnol.">
        <title>Reference genome sequence of the model plant Setaria.</title>
        <authorList>
            <person name="Bennetzen J.L."/>
            <person name="Schmutz J."/>
            <person name="Wang H."/>
            <person name="Percifield R."/>
            <person name="Hawkins J."/>
            <person name="Pontaroli A.C."/>
            <person name="Estep M."/>
            <person name="Feng L."/>
            <person name="Vaughn J.N."/>
            <person name="Grimwood J."/>
            <person name="Jenkins J."/>
            <person name="Barry K."/>
            <person name="Lindquist E."/>
            <person name="Hellsten U."/>
            <person name="Deshpande S."/>
            <person name="Wang X."/>
            <person name="Wu X."/>
            <person name="Mitros T."/>
            <person name="Triplett J."/>
            <person name="Yang X."/>
            <person name="Ye C.Y."/>
            <person name="Mauro-Herrera M."/>
            <person name="Wang L."/>
            <person name="Li P."/>
            <person name="Sharma M."/>
            <person name="Sharma R."/>
            <person name="Ronald P.C."/>
            <person name="Panaud O."/>
            <person name="Kellogg E.A."/>
            <person name="Brutnell T.P."/>
            <person name="Doust A.N."/>
            <person name="Tuskan G.A."/>
            <person name="Rokhsar D."/>
            <person name="Devos K.M."/>
        </authorList>
    </citation>
    <scope>NUCLEOTIDE SEQUENCE [LARGE SCALE GENOMIC DNA]</scope>
    <source>
        <strain evidence="4">cv. Yugu1</strain>
    </source>
</reference>
<dbReference type="EnsemblPlants" id="KQL15677">
    <property type="protein sequence ID" value="KQL15677"/>
    <property type="gene ID" value="SETIT_025044mg"/>
</dbReference>
<proteinExistence type="predicted"/>
<dbReference type="eggNOG" id="ENOG502R41Q">
    <property type="taxonomic scope" value="Eukaryota"/>
</dbReference>
<feature type="region of interest" description="Disordered" evidence="1">
    <location>
        <begin position="1"/>
        <end position="51"/>
    </location>
</feature>